<name>K9YS70_DACS8</name>
<evidence type="ECO:0000256" key="2">
    <source>
        <dbReference type="SAM" id="Phobius"/>
    </source>
</evidence>
<evidence type="ECO:0000313" key="3">
    <source>
        <dbReference type="EMBL" id="AFZ49719.1"/>
    </source>
</evidence>
<dbReference type="eggNOG" id="ENOG5032ZAD">
    <property type="taxonomic scope" value="Bacteria"/>
</dbReference>
<dbReference type="HOGENOM" id="CLU_167416_0_0_3"/>
<dbReference type="RefSeq" id="WP_015228729.1">
    <property type="nucleotide sequence ID" value="NC_019780.1"/>
</dbReference>
<organism evidence="3 4">
    <name type="scientific">Dactylococcopsis salina (strain PCC 8305)</name>
    <name type="common">Myxobactron salinum</name>
    <dbReference type="NCBI Taxonomy" id="13035"/>
    <lineage>
        <taxon>Bacteria</taxon>
        <taxon>Bacillati</taxon>
        <taxon>Cyanobacteriota</taxon>
        <taxon>Cyanophyceae</taxon>
        <taxon>Nodosilineales</taxon>
        <taxon>Cymatolegaceae</taxon>
        <taxon>Dactylococcopsis</taxon>
    </lineage>
</organism>
<protein>
    <recommendedName>
        <fullName evidence="5">Gas vesicle protein</fullName>
    </recommendedName>
</protein>
<dbReference type="STRING" id="13035.Dacsa_0998"/>
<feature type="compositionally biased region" description="Polar residues" evidence="1">
    <location>
        <begin position="32"/>
        <end position="42"/>
    </location>
</feature>
<sequence length="86" mass="9147">MTERDGFGSGFLVGTVVGSIIGGVVGAIVASRQNQNTSPETHSLSEDEEGMETARRSLEDKISQLNLAIDDVRQQLGETGQNPTQD</sequence>
<gene>
    <name evidence="3" type="ORF">Dacsa_0998</name>
</gene>
<keyword evidence="2" id="KW-0812">Transmembrane</keyword>
<evidence type="ECO:0000313" key="4">
    <source>
        <dbReference type="Proteomes" id="UP000010482"/>
    </source>
</evidence>
<dbReference type="OrthoDB" id="516634at2"/>
<keyword evidence="2" id="KW-1133">Transmembrane helix</keyword>
<evidence type="ECO:0000256" key="1">
    <source>
        <dbReference type="SAM" id="MobiDB-lite"/>
    </source>
</evidence>
<keyword evidence="4" id="KW-1185">Reference proteome</keyword>
<evidence type="ECO:0008006" key="5">
    <source>
        <dbReference type="Google" id="ProtNLM"/>
    </source>
</evidence>
<feature type="transmembrane region" description="Helical" evidence="2">
    <location>
        <begin position="6"/>
        <end position="30"/>
    </location>
</feature>
<reference evidence="3" key="1">
    <citation type="submission" date="2012-04" db="EMBL/GenBank/DDBJ databases">
        <title>Finished genome of Dactylococcopsis salina PCC 8305.</title>
        <authorList>
            <consortium name="US DOE Joint Genome Institute"/>
            <person name="Gugger M."/>
            <person name="Coursin T."/>
            <person name="Rippka R."/>
            <person name="Tandeau De Marsac N."/>
            <person name="Huntemann M."/>
            <person name="Wei C.-L."/>
            <person name="Han J."/>
            <person name="Detter J.C."/>
            <person name="Han C."/>
            <person name="Tapia R."/>
            <person name="Daligault H."/>
            <person name="Chen A."/>
            <person name="Krypides N."/>
            <person name="Mavromatis K."/>
            <person name="Markowitz V."/>
            <person name="Szeto E."/>
            <person name="Ivanova N."/>
            <person name="Ovchinnikova G."/>
            <person name="Pagani I."/>
            <person name="Pati A."/>
            <person name="Goodwin L."/>
            <person name="Peters L."/>
            <person name="Pitluck S."/>
            <person name="Woyke T."/>
            <person name="Kerfeld C."/>
        </authorList>
    </citation>
    <scope>NUCLEOTIDE SEQUENCE [LARGE SCALE GENOMIC DNA]</scope>
    <source>
        <strain evidence="3">PCC 8305</strain>
    </source>
</reference>
<dbReference type="PATRIC" id="fig|13035.3.peg.1122"/>
<dbReference type="AlphaFoldDB" id="K9YS70"/>
<accession>K9YS70</accession>
<keyword evidence="2" id="KW-0472">Membrane</keyword>
<feature type="region of interest" description="Disordered" evidence="1">
    <location>
        <begin position="32"/>
        <end position="56"/>
    </location>
</feature>
<dbReference type="EMBL" id="CP003944">
    <property type="protein sequence ID" value="AFZ49719.1"/>
    <property type="molecule type" value="Genomic_DNA"/>
</dbReference>
<proteinExistence type="predicted"/>
<dbReference type="KEGG" id="dsl:Dacsa_0998"/>
<dbReference type="Proteomes" id="UP000010482">
    <property type="component" value="Chromosome"/>
</dbReference>